<reference evidence="3" key="1">
    <citation type="submission" date="2024-05" db="EMBL/GenBank/DDBJ databases">
        <authorList>
            <person name="Luo Y.-C."/>
            <person name="Nicholds J."/>
            <person name="Mortimer T."/>
            <person name="Maboni G."/>
        </authorList>
    </citation>
    <scope>NUCLEOTIDE SEQUENCE</scope>
    <source>
        <strain evidence="3">151836</strain>
    </source>
</reference>
<dbReference type="EMBL" id="CP158254">
    <property type="protein sequence ID" value="XDJ46190.1"/>
    <property type="molecule type" value="Genomic_DNA"/>
</dbReference>
<dbReference type="Gene3D" id="6.10.340.10">
    <property type="match status" value="1"/>
</dbReference>
<protein>
    <submittedName>
        <fullName evidence="3">HAMP domain-containing protein</fullName>
    </submittedName>
</protein>
<keyword evidence="1" id="KW-0472">Membrane</keyword>
<feature type="transmembrane region" description="Helical" evidence="1">
    <location>
        <begin position="20"/>
        <end position="42"/>
    </location>
</feature>
<proteinExistence type="predicted"/>
<evidence type="ECO:0000259" key="2">
    <source>
        <dbReference type="PROSITE" id="PS50885"/>
    </source>
</evidence>
<keyword evidence="1" id="KW-0812">Transmembrane</keyword>
<keyword evidence="1" id="KW-1133">Transmembrane helix</keyword>
<feature type="domain" description="HAMP" evidence="2">
    <location>
        <begin position="39"/>
        <end position="75"/>
    </location>
</feature>
<sequence length="81" mass="8603">MALDQGDLLAGVRQMRLQAILTSLVMIALAALVLALLTRTLLRRLGLLKDALQNIASGEGDLTQRLDQTGHDELAPGKAGN</sequence>
<dbReference type="GO" id="GO:0007165">
    <property type="term" value="P:signal transduction"/>
    <property type="evidence" value="ECO:0007669"/>
    <property type="project" value="InterPro"/>
</dbReference>
<accession>A0AB39CW61</accession>
<dbReference type="GO" id="GO:0016020">
    <property type="term" value="C:membrane"/>
    <property type="evidence" value="ECO:0007669"/>
    <property type="project" value="InterPro"/>
</dbReference>
<dbReference type="InterPro" id="IPR003660">
    <property type="entry name" value="HAMP_dom"/>
</dbReference>
<dbReference type="AlphaFoldDB" id="A0AB39CW61"/>
<gene>
    <name evidence="3" type="ORF">ABRZ04_07455</name>
</gene>
<dbReference type="Pfam" id="PF00672">
    <property type="entry name" value="HAMP"/>
    <property type="match status" value="1"/>
</dbReference>
<name>A0AB39CW61_9BURK</name>
<evidence type="ECO:0000256" key="1">
    <source>
        <dbReference type="SAM" id="Phobius"/>
    </source>
</evidence>
<organism evidence="3">
    <name type="scientific">Castellaniella ginsengisoli</name>
    <dbReference type="NCBI Taxonomy" id="546114"/>
    <lineage>
        <taxon>Bacteria</taxon>
        <taxon>Pseudomonadati</taxon>
        <taxon>Pseudomonadota</taxon>
        <taxon>Betaproteobacteria</taxon>
        <taxon>Burkholderiales</taxon>
        <taxon>Alcaligenaceae</taxon>
        <taxon>Castellaniella</taxon>
    </lineage>
</organism>
<dbReference type="PROSITE" id="PS50885">
    <property type="entry name" value="HAMP"/>
    <property type="match status" value="1"/>
</dbReference>
<evidence type="ECO:0000313" key="3">
    <source>
        <dbReference type="EMBL" id="XDJ46190.1"/>
    </source>
</evidence>